<dbReference type="AlphaFoldDB" id="A0A3D8RZ29"/>
<sequence>MSFNRILKKIPIGSIAKNGQEITLSVATQTSDWLRPESIAIQQGPGFAKAVEAPKHLVPSGTKERNSAYER</sequence>
<reference evidence="1 2" key="1">
    <citation type="journal article" date="2018" name="IMA Fungus">
        <title>IMA Genome-F 9: Draft genome sequence of Annulohypoxylon stygium, Aspergillus mulundensis, Berkeleyomyces basicola (syn. Thielaviopsis basicola), Ceratocystis smalleyi, two Cercospora beticola strains, Coleophoma cylindrospora, Fusarium fracticaudum, Phialophora cf. hyalina, and Morchella septimelata.</title>
        <authorList>
            <person name="Wingfield B.D."/>
            <person name="Bills G.F."/>
            <person name="Dong Y."/>
            <person name="Huang W."/>
            <person name="Nel W.J."/>
            <person name="Swalarsk-Parry B.S."/>
            <person name="Vaghefi N."/>
            <person name="Wilken P.M."/>
            <person name="An Z."/>
            <person name="de Beer Z.W."/>
            <person name="De Vos L."/>
            <person name="Chen L."/>
            <person name="Duong T.A."/>
            <person name="Gao Y."/>
            <person name="Hammerbacher A."/>
            <person name="Kikkert J.R."/>
            <person name="Li Y."/>
            <person name="Li H."/>
            <person name="Li K."/>
            <person name="Li Q."/>
            <person name="Liu X."/>
            <person name="Ma X."/>
            <person name="Naidoo K."/>
            <person name="Pethybridge S.J."/>
            <person name="Sun J."/>
            <person name="Steenkamp E.T."/>
            <person name="van der Nest M.A."/>
            <person name="van Wyk S."/>
            <person name="Wingfield M.J."/>
            <person name="Xiong C."/>
            <person name="Yue Q."/>
            <person name="Zhang X."/>
        </authorList>
    </citation>
    <scope>NUCLEOTIDE SEQUENCE [LARGE SCALE GENOMIC DNA]</scope>
    <source>
        <strain evidence="1 2">DSM 5745</strain>
    </source>
</reference>
<evidence type="ECO:0000313" key="1">
    <source>
        <dbReference type="EMBL" id="RDW79309.1"/>
    </source>
</evidence>
<dbReference type="RefSeq" id="XP_026604009.1">
    <property type="nucleotide sequence ID" value="XM_026748177.1"/>
</dbReference>
<dbReference type="OrthoDB" id="3827601at2759"/>
<dbReference type="EMBL" id="PVWQ01000006">
    <property type="protein sequence ID" value="RDW79309.1"/>
    <property type="molecule type" value="Genomic_DNA"/>
</dbReference>
<accession>A0A3D8RZ29</accession>
<evidence type="ECO:0000313" key="2">
    <source>
        <dbReference type="Proteomes" id="UP000256690"/>
    </source>
</evidence>
<protein>
    <submittedName>
        <fullName evidence="1">Uncharacterized protein</fullName>
    </submittedName>
</protein>
<gene>
    <name evidence="1" type="ORF">DSM5745_06161</name>
</gene>
<name>A0A3D8RZ29_9EURO</name>
<keyword evidence="2" id="KW-1185">Reference proteome</keyword>
<organism evidence="1 2">
    <name type="scientific">Aspergillus mulundensis</name>
    <dbReference type="NCBI Taxonomy" id="1810919"/>
    <lineage>
        <taxon>Eukaryota</taxon>
        <taxon>Fungi</taxon>
        <taxon>Dikarya</taxon>
        <taxon>Ascomycota</taxon>
        <taxon>Pezizomycotina</taxon>
        <taxon>Eurotiomycetes</taxon>
        <taxon>Eurotiomycetidae</taxon>
        <taxon>Eurotiales</taxon>
        <taxon>Aspergillaceae</taxon>
        <taxon>Aspergillus</taxon>
        <taxon>Aspergillus subgen. Nidulantes</taxon>
    </lineage>
</organism>
<proteinExistence type="predicted"/>
<dbReference type="GeneID" id="38116531"/>
<dbReference type="Proteomes" id="UP000256690">
    <property type="component" value="Unassembled WGS sequence"/>
</dbReference>
<comment type="caution">
    <text evidence="1">The sequence shown here is derived from an EMBL/GenBank/DDBJ whole genome shotgun (WGS) entry which is preliminary data.</text>
</comment>